<feature type="transmembrane region" description="Helical" evidence="6">
    <location>
        <begin position="371"/>
        <end position="391"/>
    </location>
</feature>
<evidence type="ECO:0000256" key="1">
    <source>
        <dbReference type="ARBA" id="ARBA00004141"/>
    </source>
</evidence>
<dbReference type="Pfam" id="PF07690">
    <property type="entry name" value="MFS_1"/>
    <property type="match status" value="1"/>
</dbReference>
<evidence type="ECO:0000259" key="7">
    <source>
        <dbReference type="PROSITE" id="PS50850"/>
    </source>
</evidence>
<gene>
    <name evidence="8" type="ORF">N7494_006089</name>
</gene>
<evidence type="ECO:0000256" key="4">
    <source>
        <dbReference type="ARBA" id="ARBA00022989"/>
    </source>
</evidence>
<sequence>MELKDSRRLRDHKSDRIVYVMSYSHKITAGRGFVLTFHAFQVAVGFLPYSASSRKGPFTSGLVALIGSTTLFWMARTPQLMVIARAVQGFSASVVWVIGLSILGDTCHPDTLGTTMAYANAGGMFGSMLGPTVGGALFSHWGYDSVFIVSLALLFLDILLRVTVCLDRQGLQNVVETGCTSTSPLLAEQINAQAFYNAVPDHQAADDNQVNGATNTGSKVATATDITRAQGVGFWDLLKSSRLVGAFLAVTATQTLFASCDSVTIYTLFDGKGVVRTTDVDNYTIGKWIDKYGTKLPAILGQHIAGTALICLRFITNDSASKIGLFCMLLFIYAFAQGTQDNAMLVEVSLCVDELAKAVNTTDNKAITSQAYGLIGVAVGMGQLLGPFVMARIMDSAGFGTAMLAMGCLDIIMTIPVLLLTGEAKA</sequence>
<keyword evidence="2" id="KW-0813">Transport</keyword>
<evidence type="ECO:0000313" key="8">
    <source>
        <dbReference type="EMBL" id="KAJ5541013.1"/>
    </source>
</evidence>
<keyword evidence="9" id="KW-1185">Reference proteome</keyword>
<feature type="transmembrane region" description="Helical" evidence="6">
    <location>
        <begin position="32"/>
        <end position="51"/>
    </location>
</feature>
<organism evidence="8 9">
    <name type="scientific">Penicillium frequentans</name>
    <dbReference type="NCBI Taxonomy" id="3151616"/>
    <lineage>
        <taxon>Eukaryota</taxon>
        <taxon>Fungi</taxon>
        <taxon>Dikarya</taxon>
        <taxon>Ascomycota</taxon>
        <taxon>Pezizomycotina</taxon>
        <taxon>Eurotiomycetes</taxon>
        <taxon>Eurotiomycetidae</taxon>
        <taxon>Eurotiales</taxon>
        <taxon>Aspergillaceae</taxon>
        <taxon>Penicillium</taxon>
    </lineage>
</organism>
<evidence type="ECO:0000256" key="3">
    <source>
        <dbReference type="ARBA" id="ARBA00022692"/>
    </source>
</evidence>
<keyword evidence="3 6" id="KW-0812">Transmembrane</keyword>
<feature type="transmembrane region" description="Helical" evidence="6">
    <location>
        <begin position="397"/>
        <end position="420"/>
    </location>
</feature>
<dbReference type="Gene3D" id="1.20.1250.20">
    <property type="entry name" value="MFS general substrate transporter like domains"/>
    <property type="match status" value="1"/>
</dbReference>
<evidence type="ECO:0000313" key="9">
    <source>
        <dbReference type="Proteomes" id="UP001220324"/>
    </source>
</evidence>
<evidence type="ECO:0000256" key="5">
    <source>
        <dbReference type="ARBA" id="ARBA00023136"/>
    </source>
</evidence>
<dbReference type="InterPro" id="IPR020846">
    <property type="entry name" value="MFS_dom"/>
</dbReference>
<dbReference type="EMBL" id="JAQIZZ010000005">
    <property type="protein sequence ID" value="KAJ5541013.1"/>
    <property type="molecule type" value="Genomic_DNA"/>
</dbReference>
<dbReference type="Gene3D" id="1.20.1720.10">
    <property type="entry name" value="Multidrug resistance protein D"/>
    <property type="match status" value="1"/>
</dbReference>
<name>A0AAD6CVK5_9EURO</name>
<dbReference type="InterPro" id="IPR050930">
    <property type="entry name" value="MFS_Vesicular_Transporter"/>
</dbReference>
<dbReference type="InterPro" id="IPR036259">
    <property type="entry name" value="MFS_trans_sf"/>
</dbReference>
<evidence type="ECO:0000256" key="2">
    <source>
        <dbReference type="ARBA" id="ARBA00022448"/>
    </source>
</evidence>
<feature type="transmembrane region" description="Helical" evidence="6">
    <location>
        <begin position="116"/>
        <end position="138"/>
    </location>
</feature>
<dbReference type="SUPFAM" id="SSF103473">
    <property type="entry name" value="MFS general substrate transporter"/>
    <property type="match status" value="1"/>
</dbReference>
<feature type="transmembrane region" description="Helical" evidence="6">
    <location>
        <begin position="145"/>
        <end position="164"/>
    </location>
</feature>
<dbReference type="PANTHER" id="PTHR23506">
    <property type="entry name" value="GH10249P"/>
    <property type="match status" value="1"/>
</dbReference>
<keyword evidence="5 6" id="KW-0472">Membrane</keyword>
<reference evidence="8 9" key="1">
    <citation type="journal article" date="2023" name="IMA Fungus">
        <title>Comparative genomic study of the Penicillium genus elucidates a diverse pangenome and 15 lateral gene transfer events.</title>
        <authorList>
            <person name="Petersen C."/>
            <person name="Sorensen T."/>
            <person name="Nielsen M.R."/>
            <person name="Sondergaard T.E."/>
            <person name="Sorensen J.L."/>
            <person name="Fitzpatrick D.A."/>
            <person name="Frisvad J.C."/>
            <person name="Nielsen K.L."/>
        </authorList>
    </citation>
    <scope>NUCLEOTIDE SEQUENCE [LARGE SCALE GENOMIC DNA]</scope>
    <source>
        <strain evidence="8 9">IBT 35679</strain>
    </source>
</reference>
<protein>
    <recommendedName>
        <fullName evidence="7">Major facilitator superfamily (MFS) profile domain-containing protein</fullName>
    </recommendedName>
</protein>
<keyword evidence="4 6" id="KW-1133">Transmembrane helix</keyword>
<dbReference type="AlphaFoldDB" id="A0AAD6CVK5"/>
<dbReference type="Proteomes" id="UP001220324">
    <property type="component" value="Unassembled WGS sequence"/>
</dbReference>
<dbReference type="GO" id="GO:0016020">
    <property type="term" value="C:membrane"/>
    <property type="evidence" value="ECO:0007669"/>
    <property type="project" value="UniProtKB-SubCell"/>
</dbReference>
<dbReference type="GO" id="GO:0022857">
    <property type="term" value="F:transmembrane transporter activity"/>
    <property type="evidence" value="ECO:0007669"/>
    <property type="project" value="InterPro"/>
</dbReference>
<dbReference type="PANTHER" id="PTHR23506:SF23">
    <property type="entry name" value="GH10249P"/>
    <property type="match status" value="1"/>
</dbReference>
<proteinExistence type="predicted"/>
<comment type="caution">
    <text evidence="8">The sequence shown here is derived from an EMBL/GenBank/DDBJ whole genome shotgun (WGS) entry which is preliminary data.</text>
</comment>
<feature type="transmembrane region" description="Helical" evidence="6">
    <location>
        <begin position="82"/>
        <end position="104"/>
    </location>
</feature>
<accession>A0AAD6CVK5</accession>
<dbReference type="PROSITE" id="PS50850">
    <property type="entry name" value="MFS"/>
    <property type="match status" value="1"/>
</dbReference>
<comment type="subcellular location">
    <subcellularLocation>
        <location evidence="1">Membrane</location>
        <topology evidence="1">Multi-pass membrane protein</topology>
    </subcellularLocation>
</comment>
<feature type="domain" description="Major facilitator superfamily (MFS) profile" evidence="7">
    <location>
        <begin position="1"/>
        <end position="425"/>
    </location>
</feature>
<evidence type="ECO:0000256" key="6">
    <source>
        <dbReference type="SAM" id="Phobius"/>
    </source>
</evidence>
<dbReference type="InterPro" id="IPR011701">
    <property type="entry name" value="MFS"/>
</dbReference>